<sequence length="381" mass="40369">MEEVILILEWMPSKCKDFRLRFTILVIDLIQAHNLLKKYGKLPCGFNASAPDGGGGFARALIAEVLATMAPKEMTMQPETADLIRRRRLRGGRGGYGQRDENQSGISGYRGGFSRGGGTESYSRGGGTEGYSRGGGAEGYSRGGGAEGYGQSRGGAFRGATEGQSYRGSGEGGGRGGYSNQGSQDNRDLAAPSATSSYQPTEEEKARLAQWDATPVSKPSPFAAFKKPSVVESVPPKQPEPIVQPIVNLKVEEPLVEAATTVHDRNNNQIGAGMEIAENVVHPPVIAAVSVTIDKEVSGAVDAIATGAILNKLSKVLAGVENVVDVMKEPIPEDPVKRSTVPTPEVAVTGCASGLVRDLLEVFSFLLDGIIFTTLTLQMIW</sequence>
<dbReference type="WBParaSite" id="jg11853">
    <property type="protein sequence ID" value="jg11853"/>
    <property type="gene ID" value="jg11853"/>
</dbReference>
<evidence type="ECO:0000313" key="2">
    <source>
        <dbReference type="Proteomes" id="UP000887574"/>
    </source>
</evidence>
<protein>
    <submittedName>
        <fullName evidence="3">Uncharacterized protein</fullName>
    </submittedName>
</protein>
<feature type="compositionally biased region" description="Gly residues" evidence="1">
    <location>
        <begin position="169"/>
        <end position="179"/>
    </location>
</feature>
<dbReference type="AlphaFoldDB" id="A0A915CSS6"/>
<evidence type="ECO:0000256" key="1">
    <source>
        <dbReference type="SAM" id="MobiDB-lite"/>
    </source>
</evidence>
<proteinExistence type="predicted"/>
<keyword evidence="2" id="KW-1185">Reference proteome</keyword>
<accession>A0A915CSS6</accession>
<dbReference type="Proteomes" id="UP000887574">
    <property type="component" value="Unplaced"/>
</dbReference>
<evidence type="ECO:0000313" key="3">
    <source>
        <dbReference type="WBParaSite" id="jg11853"/>
    </source>
</evidence>
<organism evidence="2 3">
    <name type="scientific">Ditylenchus dipsaci</name>
    <dbReference type="NCBI Taxonomy" id="166011"/>
    <lineage>
        <taxon>Eukaryota</taxon>
        <taxon>Metazoa</taxon>
        <taxon>Ecdysozoa</taxon>
        <taxon>Nematoda</taxon>
        <taxon>Chromadorea</taxon>
        <taxon>Rhabditida</taxon>
        <taxon>Tylenchina</taxon>
        <taxon>Tylenchomorpha</taxon>
        <taxon>Sphaerularioidea</taxon>
        <taxon>Anguinidae</taxon>
        <taxon>Anguininae</taxon>
        <taxon>Ditylenchus</taxon>
    </lineage>
</organism>
<feature type="compositionally biased region" description="Gly residues" evidence="1">
    <location>
        <begin position="108"/>
        <end position="157"/>
    </location>
</feature>
<name>A0A915CSS6_9BILA</name>
<feature type="region of interest" description="Disordered" evidence="1">
    <location>
        <begin position="89"/>
        <end position="208"/>
    </location>
</feature>
<reference evidence="3" key="1">
    <citation type="submission" date="2022-11" db="UniProtKB">
        <authorList>
            <consortium name="WormBaseParasite"/>
        </authorList>
    </citation>
    <scope>IDENTIFICATION</scope>
</reference>